<feature type="region of interest" description="Disordered" evidence="6">
    <location>
        <begin position="1"/>
        <end position="125"/>
    </location>
</feature>
<feature type="compositionally biased region" description="Low complexity" evidence="6">
    <location>
        <begin position="42"/>
        <end position="63"/>
    </location>
</feature>
<protein>
    <recommendedName>
        <fullName evidence="10">Protein YOP1</fullName>
    </recommendedName>
</protein>
<evidence type="ECO:0000256" key="3">
    <source>
        <dbReference type="ARBA" id="ARBA00022692"/>
    </source>
</evidence>
<keyword evidence="5 7" id="KW-0472">Membrane</keyword>
<dbReference type="EMBL" id="RSCD01000011">
    <property type="protein sequence ID" value="RSH90261.1"/>
    <property type="molecule type" value="Genomic_DNA"/>
</dbReference>
<evidence type="ECO:0000313" key="9">
    <source>
        <dbReference type="Proteomes" id="UP000279259"/>
    </source>
</evidence>
<dbReference type="Pfam" id="PF03134">
    <property type="entry name" value="TB2_DP1_HVA22"/>
    <property type="match status" value="1"/>
</dbReference>
<reference evidence="8 9" key="1">
    <citation type="submission" date="2018-11" db="EMBL/GenBank/DDBJ databases">
        <title>Genome sequence of Saitozyma podzolica DSM 27192.</title>
        <authorList>
            <person name="Aliyu H."/>
            <person name="Gorte O."/>
            <person name="Ochsenreither K."/>
        </authorList>
    </citation>
    <scope>NUCLEOTIDE SEQUENCE [LARGE SCALE GENOMIC DNA]</scope>
    <source>
        <strain evidence="8 9">DSM 27192</strain>
    </source>
</reference>
<feature type="region of interest" description="Disordered" evidence="6">
    <location>
        <begin position="312"/>
        <end position="357"/>
    </location>
</feature>
<gene>
    <name evidence="8" type="ORF">EHS25_001595</name>
</gene>
<keyword evidence="9" id="KW-1185">Reference proteome</keyword>
<dbReference type="OrthoDB" id="10009287at2759"/>
<name>A0A427YGH2_9TREE</name>
<feature type="compositionally biased region" description="Polar residues" evidence="6">
    <location>
        <begin position="330"/>
        <end position="340"/>
    </location>
</feature>
<evidence type="ECO:0000313" key="8">
    <source>
        <dbReference type="EMBL" id="RSH90261.1"/>
    </source>
</evidence>
<comment type="caution">
    <text evidence="8">The sequence shown here is derived from an EMBL/GenBank/DDBJ whole genome shotgun (WGS) entry which is preliminary data.</text>
</comment>
<dbReference type="Proteomes" id="UP000279259">
    <property type="component" value="Unassembled WGS sequence"/>
</dbReference>
<organism evidence="8 9">
    <name type="scientific">Saitozyma podzolica</name>
    <dbReference type="NCBI Taxonomy" id="1890683"/>
    <lineage>
        <taxon>Eukaryota</taxon>
        <taxon>Fungi</taxon>
        <taxon>Dikarya</taxon>
        <taxon>Basidiomycota</taxon>
        <taxon>Agaricomycotina</taxon>
        <taxon>Tremellomycetes</taxon>
        <taxon>Tremellales</taxon>
        <taxon>Trimorphomycetaceae</taxon>
        <taxon>Saitozyma</taxon>
    </lineage>
</organism>
<dbReference type="PANTHER" id="PTHR12300">
    <property type="entry name" value="HVA22-LIKE PROTEINS"/>
    <property type="match status" value="1"/>
</dbReference>
<sequence>MDPHSSPLLSPGESPTSLAARLSAEGHDLVVPPVGTPEKKTSTPSASSAPPPSFGMSSGSPTSKGAPVLAGSGLAADQSPIGAGGANPLSQSSDMAKSLSPPPLPLQNHMEIPPPTPTTTATDKLPAQIQPVVEGLRRRARKLSTDLGHAAEHPSVKEFKHVADKQVDRFRAWLGGSKFVLSAEKRTGVDRVWLVVGTVVAYILLIPLNLFHLAIFTTSFLTFLPPMYLSARNLDAPNPDPERTNLLLSYFVVFGWIQFVESLMPGILERRVPQYFTVKLAFLAYLIHPRTKGALKIHQTLLRPLLAALQTPSHAKPTTPPTSKPHTETGDSPLQRTTALPTPAPSAGITHATPEYGAPAPAPVSAVVSPTSLTGREVGEIPVVTAHSTGSGSGSLTADIQEIGMLPQSELGKVLGPGTGMGTGTGPSGVSGVSGATGTGIGTGVGVGGNVAEGSVSGGPGFKVVNELHRQAGTLGL</sequence>
<proteinExistence type="inferred from homology"/>
<dbReference type="AlphaFoldDB" id="A0A427YGH2"/>
<evidence type="ECO:0000256" key="5">
    <source>
        <dbReference type="ARBA" id="ARBA00023136"/>
    </source>
</evidence>
<dbReference type="InterPro" id="IPR004345">
    <property type="entry name" value="TB2_DP1_HVA22"/>
</dbReference>
<dbReference type="PANTHER" id="PTHR12300:SF161">
    <property type="entry name" value="RECEPTOR EXPRESSION-ENHANCING PROTEIN"/>
    <property type="match status" value="1"/>
</dbReference>
<evidence type="ECO:0000256" key="6">
    <source>
        <dbReference type="SAM" id="MobiDB-lite"/>
    </source>
</evidence>
<comment type="subcellular location">
    <subcellularLocation>
        <location evidence="1">Membrane</location>
        <topology evidence="1">Multi-pass membrane protein</topology>
    </subcellularLocation>
</comment>
<feature type="transmembrane region" description="Helical" evidence="7">
    <location>
        <begin position="192"/>
        <end position="224"/>
    </location>
</feature>
<keyword evidence="4 7" id="KW-1133">Transmembrane helix</keyword>
<comment type="similarity">
    <text evidence="2">Belongs to the DP1 family.</text>
</comment>
<dbReference type="GO" id="GO:0016020">
    <property type="term" value="C:membrane"/>
    <property type="evidence" value="ECO:0007669"/>
    <property type="project" value="UniProtKB-SubCell"/>
</dbReference>
<evidence type="ECO:0000256" key="7">
    <source>
        <dbReference type="SAM" id="Phobius"/>
    </source>
</evidence>
<evidence type="ECO:0000256" key="4">
    <source>
        <dbReference type="ARBA" id="ARBA00022989"/>
    </source>
</evidence>
<dbReference type="STRING" id="1890683.A0A427YGH2"/>
<evidence type="ECO:0008006" key="10">
    <source>
        <dbReference type="Google" id="ProtNLM"/>
    </source>
</evidence>
<evidence type="ECO:0000256" key="1">
    <source>
        <dbReference type="ARBA" id="ARBA00004141"/>
    </source>
</evidence>
<keyword evidence="3 7" id="KW-0812">Transmembrane</keyword>
<accession>A0A427YGH2</accession>
<evidence type="ECO:0000256" key="2">
    <source>
        <dbReference type="ARBA" id="ARBA00008573"/>
    </source>
</evidence>